<dbReference type="KEGG" id="pseb:EOK75_06520"/>
<proteinExistence type="predicted"/>
<keyword evidence="1" id="KW-0812">Transmembrane</keyword>
<keyword evidence="1" id="KW-0472">Membrane</keyword>
<keyword evidence="1" id="KW-1133">Transmembrane helix</keyword>
<evidence type="ECO:0000313" key="2">
    <source>
        <dbReference type="EMBL" id="QCO55443.1"/>
    </source>
</evidence>
<organism evidence="2 3">
    <name type="scientific">Pseudorhodobacter turbinis</name>
    <dbReference type="NCBI Taxonomy" id="2500533"/>
    <lineage>
        <taxon>Bacteria</taxon>
        <taxon>Pseudomonadati</taxon>
        <taxon>Pseudomonadota</taxon>
        <taxon>Alphaproteobacteria</taxon>
        <taxon>Rhodobacterales</taxon>
        <taxon>Paracoccaceae</taxon>
        <taxon>Pseudorhodobacter</taxon>
    </lineage>
</organism>
<sequence length="261" mass="29195">MIPIPVLSLEAIFIMFAFYAATLAWLVWTLRIILSAKARRRLGPWRILVYAILAAMSCLTALYHYDLHQQAADFKMKFEPVLSENSFIGGIDMPAGTKLVVNAPYDFETFREAKFPHPVRISGTDALFAERYITTETDEEFSILDYTPLNIRLTGIGEGLENEWRCDATHPITLQTHSDGSVKAFESCMAAVGNRIENQPLPKGAEIIATDGTVYTDGFVASDRWLIYLPAGAELSVGNKTQFGGMIRLDAERRIITKPLR</sequence>
<feature type="transmembrane region" description="Helical" evidence="1">
    <location>
        <begin position="45"/>
        <end position="65"/>
    </location>
</feature>
<dbReference type="OrthoDB" id="8295195at2"/>
<dbReference type="AlphaFoldDB" id="A0A4P8EFI7"/>
<dbReference type="RefSeq" id="WP_137193116.1">
    <property type="nucleotide sequence ID" value="NZ_CP039964.1"/>
</dbReference>
<evidence type="ECO:0000313" key="3">
    <source>
        <dbReference type="Proteomes" id="UP000298631"/>
    </source>
</evidence>
<dbReference type="EMBL" id="CP039964">
    <property type="protein sequence ID" value="QCO55443.1"/>
    <property type="molecule type" value="Genomic_DNA"/>
</dbReference>
<keyword evidence="3" id="KW-1185">Reference proteome</keyword>
<name>A0A4P8EFI7_9RHOB</name>
<dbReference type="Proteomes" id="UP000298631">
    <property type="component" value="Chromosome"/>
</dbReference>
<reference evidence="2 3" key="1">
    <citation type="submission" date="2019-05" db="EMBL/GenBank/DDBJ databases">
        <title>Pseudorhodobacter turbinis sp. nov., isolated from the gut of the Korean turban shell.</title>
        <authorList>
            <person name="Jeong Y.-S."/>
            <person name="Kang W.-R."/>
            <person name="Bae J.-W."/>
        </authorList>
    </citation>
    <scope>NUCLEOTIDE SEQUENCE [LARGE SCALE GENOMIC DNA]</scope>
    <source>
        <strain evidence="2 3">S12M18</strain>
    </source>
</reference>
<accession>A0A4P8EFI7</accession>
<gene>
    <name evidence="2" type="ORF">EOK75_06520</name>
</gene>
<feature type="transmembrane region" description="Helical" evidence="1">
    <location>
        <begin position="12"/>
        <end position="33"/>
    </location>
</feature>
<evidence type="ECO:0000256" key="1">
    <source>
        <dbReference type="SAM" id="Phobius"/>
    </source>
</evidence>
<protein>
    <submittedName>
        <fullName evidence="2">Uncharacterized protein</fullName>
    </submittedName>
</protein>